<keyword evidence="3 7" id="KW-0812">Transmembrane</keyword>
<feature type="compositionally biased region" description="Polar residues" evidence="6">
    <location>
        <begin position="722"/>
        <end position="733"/>
    </location>
</feature>
<evidence type="ECO:0000313" key="9">
    <source>
        <dbReference type="EMBL" id="MDC2829073.1"/>
    </source>
</evidence>
<evidence type="ECO:0000259" key="8">
    <source>
        <dbReference type="Pfam" id="PF12696"/>
    </source>
</evidence>
<gene>
    <name evidence="9" type="ORF">PO250_01820</name>
</gene>
<feature type="compositionally biased region" description="Basic and acidic residues" evidence="6">
    <location>
        <begin position="710"/>
        <end position="721"/>
    </location>
</feature>
<evidence type="ECO:0000256" key="5">
    <source>
        <dbReference type="ARBA" id="ARBA00023136"/>
    </source>
</evidence>
<keyword evidence="9" id="KW-0238">DNA-binding</keyword>
<evidence type="ECO:0000313" key="10">
    <source>
        <dbReference type="Proteomes" id="UP001220670"/>
    </source>
</evidence>
<name>A0AAJ1HQW3_LIMMU</name>
<feature type="compositionally biased region" description="Basic and acidic residues" evidence="6">
    <location>
        <begin position="789"/>
        <end position="803"/>
    </location>
</feature>
<feature type="transmembrane region" description="Helical" evidence="7">
    <location>
        <begin position="83"/>
        <end position="106"/>
    </location>
</feature>
<organism evidence="9 10">
    <name type="scientific">Limosilactobacillus mucosae</name>
    <name type="common">Lactobacillus mucosae</name>
    <dbReference type="NCBI Taxonomy" id="97478"/>
    <lineage>
        <taxon>Bacteria</taxon>
        <taxon>Bacillati</taxon>
        <taxon>Bacillota</taxon>
        <taxon>Bacilli</taxon>
        <taxon>Lactobacillales</taxon>
        <taxon>Lactobacillaceae</taxon>
        <taxon>Limosilactobacillus</taxon>
    </lineage>
</organism>
<reference evidence="9" key="1">
    <citation type="submission" date="2023-01" db="EMBL/GenBank/DDBJ databases">
        <title>Genome analysis of 13 Lactobacillus isolated from gut of wild boar.</title>
        <authorList>
            <person name="Papp P."/>
            <person name="Libisch B."/>
            <person name="Nagy T."/>
            <person name="Olasz F."/>
        </authorList>
    </citation>
    <scope>NUCLEOTIDE SEQUENCE</scope>
    <source>
        <strain evidence="9">F146</strain>
    </source>
</reference>
<feature type="region of interest" description="Disordered" evidence="6">
    <location>
        <begin position="708"/>
        <end position="946"/>
    </location>
</feature>
<dbReference type="EMBL" id="JAQONE010000005">
    <property type="protein sequence ID" value="MDC2829073.1"/>
    <property type="molecule type" value="Genomic_DNA"/>
</dbReference>
<feature type="compositionally biased region" description="Polar residues" evidence="6">
    <location>
        <begin position="895"/>
        <end position="921"/>
    </location>
</feature>
<feature type="domain" description="TraD/TraG TraM recognition site" evidence="8">
    <location>
        <begin position="510"/>
        <end position="629"/>
    </location>
</feature>
<sequence length="1057" mass="119008">MTSFATNRMLINLLSRKTGDGYNHDERILLMEDQMKQGDRQVAYTFGSLAEFPIVFTLIPYLEFLLDHPTIFSKMTRAQAEMIVGNSLFTRMMLFLLPIALAMYLYSRQRADTLQNGQAIEDFLGQFEWHSKKLHNLLSGGSTPSYIPNIILGTSMETDDYVIQDSNARRQNSVWYGPIGSGKTSTIFIPQIKQDIDSYLQYIRDYKYISKDPTWMKSRGKAFQYLNGFNVIDPTNDLCKEVYELCMKMGVPKDRVIWIDPENERTPGMNLLRGPVEKAAENVTNIISGLKGGNNDFFRQSERTHLKNYIYLLKLSAVMTNSIASFGELIRMYNDIELVYEKMTTLDKYVDILAQKSKQAEKQAQEQGDEQSIIDYKEMSDKYQVAWQTSQWFHTNVQTMTSGKNVKTYPSGPHQGDPMHYDAQEEYVKGLRNTLDDISKNIPLRRVLFRDDDDFNLDDFLHNGGILLCSTAKAAVGDQLAEILGQIYTLSFQAATFRRIPNTEPMHPLYADEFPDYLSESFSAYAAQARKYNVPIIIAAQSPAQLAYKYGSQYFDTLMTVMLTRGTFGDMGANDAKLLEPLFGEKVVTTESVNDQDIDIGADLDSNRRMLSTRRETVPNISANGIMGLERFTVAVRTPGQHGSDMFNRIRVQRITDKEIANDPYVFDSDNPEDMESYRYMVENETHNNPDFDEIDKSIIKEIQNGQIKMDTDQKPVHNEKSAQSADGSSSPNPDKGVGQPKNSKSSKHGSSMMAGVLSGSSSNNNSDGNPDDSDSATTSNEPSQDTDEPSKQELPASEKVEVMPDDDLDDDMGGNPSSEYVNLAQKAVNKAVQKVGKDRRNSAIHTADKPFVPSGSEKASGAMFTLLQATNNSDSENNSKNGNNQDSADHKPTNENTQTSSQATNNSDSKNDSENGNNQDSADHEPTNGNTQTAQTDAKEALLRKLRKEHFEIMRDEQLSDNERQAKIQQMMKAEEPEVKRLFPHDYQTVLQGTFDQGGQLPKLKTEGDKTIDDIKSIVDGMDDDVIQYDLTDYDDDDKDPFVNQEGVESDDSEWY</sequence>
<dbReference type="Gene3D" id="3.40.50.300">
    <property type="entry name" value="P-loop containing nucleotide triphosphate hydrolases"/>
    <property type="match status" value="1"/>
</dbReference>
<dbReference type="CDD" id="cd01127">
    <property type="entry name" value="TrwB_TraG_TraD_VirD4"/>
    <property type="match status" value="1"/>
</dbReference>
<dbReference type="InterPro" id="IPR051539">
    <property type="entry name" value="T4SS-coupling_protein"/>
</dbReference>
<dbReference type="InterPro" id="IPR027417">
    <property type="entry name" value="P-loop_NTPase"/>
</dbReference>
<dbReference type="Proteomes" id="UP001220670">
    <property type="component" value="Unassembled WGS sequence"/>
</dbReference>
<dbReference type="SUPFAM" id="SSF52540">
    <property type="entry name" value="P-loop containing nucleoside triphosphate hydrolases"/>
    <property type="match status" value="1"/>
</dbReference>
<dbReference type="InterPro" id="IPR032689">
    <property type="entry name" value="TraG-D_C"/>
</dbReference>
<dbReference type="Pfam" id="PF12696">
    <property type="entry name" value="TraG-D_C"/>
    <property type="match status" value="1"/>
</dbReference>
<evidence type="ECO:0000256" key="1">
    <source>
        <dbReference type="ARBA" id="ARBA00004651"/>
    </source>
</evidence>
<feature type="compositionally biased region" description="Acidic residues" evidence="6">
    <location>
        <begin position="1031"/>
        <end position="1040"/>
    </location>
</feature>
<keyword evidence="4 7" id="KW-1133">Transmembrane helix</keyword>
<keyword evidence="2" id="KW-1003">Cell membrane</keyword>
<keyword evidence="5 7" id="KW-0472">Membrane</keyword>
<proteinExistence type="predicted"/>
<evidence type="ECO:0000256" key="7">
    <source>
        <dbReference type="SAM" id="Phobius"/>
    </source>
</evidence>
<dbReference type="RefSeq" id="WP_272225733.1">
    <property type="nucleotide sequence ID" value="NZ_JAQONE010000005.1"/>
</dbReference>
<dbReference type="GO" id="GO:0003677">
    <property type="term" value="F:DNA binding"/>
    <property type="evidence" value="ECO:0007669"/>
    <property type="project" value="UniProtKB-KW"/>
</dbReference>
<comment type="caution">
    <text evidence="9">The sequence shown here is derived from an EMBL/GenBank/DDBJ whole genome shotgun (WGS) entry which is preliminary data.</text>
</comment>
<feature type="compositionally biased region" description="Acidic residues" evidence="6">
    <location>
        <begin position="804"/>
        <end position="813"/>
    </location>
</feature>
<dbReference type="PANTHER" id="PTHR37937">
    <property type="entry name" value="CONJUGATIVE TRANSFER: DNA TRANSPORT"/>
    <property type="match status" value="1"/>
</dbReference>
<protein>
    <submittedName>
        <fullName evidence="9">Type IV secretion system DNA-binding domain-containing protein</fullName>
    </submittedName>
</protein>
<dbReference type="GO" id="GO:0005886">
    <property type="term" value="C:plasma membrane"/>
    <property type="evidence" value="ECO:0007669"/>
    <property type="project" value="UniProtKB-SubCell"/>
</dbReference>
<dbReference type="AlphaFoldDB" id="A0AAJ1HQW3"/>
<comment type="subcellular location">
    <subcellularLocation>
        <location evidence="1">Cell membrane</location>
        <topology evidence="1">Multi-pass membrane protein</topology>
    </subcellularLocation>
</comment>
<evidence type="ECO:0000256" key="6">
    <source>
        <dbReference type="SAM" id="MobiDB-lite"/>
    </source>
</evidence>
<evidence type="ECO:0000256" key="4">
    <source>
        <dbReference type="ARBA" id="ARBA00022989"/>
    </source>
</evidence>
<evidence type="ECO:0000256" key="3">
    <source>
        <dbReference type="ARBA" id="ARBA00022692"/>
    </source>
</evidence>
<feature type="compositionally biased region" description="Low complexity" evidence="6">
    <location>
        <begin position="759"/>
        <end position="769"/>
    </location>
</feature>
<dbReference type="PANTHER" id="PTHR37937:SF1">
    <property type="entry name" value="CONJUGATIVE TRANSFER: DNA TRANSPORT"/>
    <property type="match status" value="1"/>
</dbReference>
<evidence type="ECO:0000256" key="2">
    <source>
        <dbReference type="ARBA" id="ARBA00022475"/>
    </source>
</evidence>
<accession>A0AAJ1HQW3</accession>
<feature type="compositionally biased region" description="Polar residues" evidence="6">
    <location>
        <begin position="868"/>
        <end position="887"/>
    </location>
</feature>
<feature type="region of interest" description="Disordered" evidence="6">
    <location>
        <begin position="1031"/>
        <end position="1057"/>
    </location>
</feature>
<feature type="transmembrane region" description="Helical" evidence="7">
    <location>
        <begin position="42"/>
        <end position="62"/>
    </location>
</feature>
<feature type="compositionally biased region" description="Polar residues" evidence="6">
    <location>
        <begin position="928"/>
        <end position="937"/>
    </location>
</feature>